<dbReference type="Pfam" id="PF00440">
    <property type="entry name" value="TetR_N"/>
    <property type="match status" value="1"/>
</dbReference>
<evidence type="ECO:0000313" key="4">
    <source>
        <dbReference type="EMBL" id="GAA1580690.1"/>
    </source>
</evidence>
<comment type="caution">
    <text evidence="4">The sequence shown here is derived from an EMBL/GenBank/DDBJ whole genome shotgun (WGS) entry which is preliminary data.</text>
</comment>
<evidence type="ECO:0000256" key="1">
    <source>
        <dbReference type="ARBA" id="ARBA00023125"/>
    </source>
</evidence>
<dbReference type="Proteomes" id="UP001500393">
    <property type="component" value="Unassembled WGS sequence"/>
</dbReference>
<dbReference type="PANTHER" id="PTHR30055:SF235">
    <property type="entry name" value="TRANSCRIPTIONAL REGULATORY PROTEIN"/>
    <property type="match status" value="1"/>
</dbReference>
<dbReference type="SUPFAM" id="SSF48498">
    <property type="entry name" value="Tetracyclin repressor-like, C-terminal domain"/>
    <property type="match status" value="1"/>
</dbReference>
<gene>
    <name evidence="4" type="ORF">GCM10009789_38190</name>
</gene>
<feature type="domain" description="HTH tetR-type" evidence="3">
    <location>
        <begin position="14"/>
        <end position="74"/>
    </location>
</feature>
<reference evidence="5" key="1">
    <citation type="journal article" date="2019" name="Int. J. Syst. Evol. Microbiol.">
        <title>The Global Catalogue of Microorganisms (GCM) 10K type strain sequencing project: providing services to taxonomists for standard genome sequencing and annotation.</title>
        <authorList>
            <consortium name="The Broad Institute Genomics Platform"/>
            <consortium name="The Broad Institute Genome Sequencing Center for Infectious Disease"/>
            <person name="Wu L."/>
            <person name="Ma J."/>
        </authorList>
    </citation>
    <scope>NUCLEOTIDE SEQUENCE [LARGE SCALE GENOMIC DNA]</scope>
    <source>
        <strain evidence="5">JCM 14969</strain>
    </source>
</reference>
<dbReference type="InterPro" id="IPR009057">
    <property type="entry name" value="Homeodomain-like_sf"/>
</dbReference>
<dbReference type="Gene3D" id="1.10.357.10">
    <property type="entry name" value="Tetracycline Repressor, domain 2"/>
    <property type="match status" value="1"/>
</dbReference>
<accession>A0ABP4PML7</accession>
<dbReference type="SUPFAM" id="SSF46689">
    <property type="entry name" value="Homeodomain-like"/>
    <property type="match status" value="1"/>
</dbReference>
<name>A0ABP4PML7_9ACTN</name>
<dbReference type="PANTHER" id="PTHR30055">
    <property type="entry name" value="HTH-TYPE TRANSCRIPTIONAL REGULATOR RUTR"/>
    <property type="match status" value="1"/>
</dbReference>
<dbReference type="InterPro" id="IPR041678">
    <property type="entry name" value="TetR_C_16"/>
</dbReference>
<keyword evidence="1 2" id="KW-0238">DNA-binding</keyword>
<dbReference type="InterPro" id="IPR036271">
    <property type="entry name" value="Tet_transcr_reg_TetR-rel_C_sf"/>
</dbReference>
<organism evidence="4 5">
    <name type="scientific">Kribbella sancticallisti</name>
    <dbReference type="NCBI Taxonomy" id="460087"/>
    <lineage>
        <taxon>Bacteria</taxon>
        <taxon>Bacillati</taxon>
        <taxon>Actinomycetota</taxon>
        <taxon>Actinomycetes</taxon>
        <taxon>Propionibacteriales</taxon>
        <taxon>Kribbellaceae</taxon>
        <taxon>Kribbella</taxon>
    </lineage>
</organism>
<evidence type="ECO:0000313" key="5">
    <source>
        <dbReference type="Proteomes" id="UP001500393"/>
    </source>
</evidence>
<keyword evidence="5" id="KW-1185">Reference proteome</keyword>
<dbReference type="Pfam" id="PF17920">
    <property type="entry name" value="TetR_C_16"/>
    <property type="match status" value="1"/>
</dbReference>
<dbReference type="EMBL" id="BAAAOS010000020">
    <property type="protein sequence ID" value="GAA1580690.1"/>
    <property type="molecule type" value="Genomic_DNA"/>
</dbReference>
<evidence type="ECO:0000256" key="2">
    <source>
        <dbReference type="PROSITE-ProRule" id="PRU00335"/>
    </source>
</evidence>
<protein>
    <submittedName>
        <fullName evidence="4">TetR family transcriptional regulator</fullName>
    </submittedName>
</protein>
<dbReference type="RefSeq" id="WP_344215655.1">
    <property type="nucleotide sequence ID" value="NZ_BAAAOS010000020.1"/>
</dbReference>
<dbReference type="InterPro" id="IPR001647">
    <property type="entry name" value="HTH_TetR"/>
</dbReference>
<dbReference type="PROSITE" id="PS50977">
    <property type="entry name" value="HTH_TETR_2"/>
    <property type="match status" value="1"/>
</dbReference>
<dbReference type="InterPro" id="IPR050109">
    <property type="entry name" value="HTH-type_TetR-like_transc_reg"/>
</dbReference>
<dbReference type="PRINTS" id="PR00455">
    <property type="entry name" value="HTHTETR"/>
</dbReference>
<feature type="DNA-binding region" description="H-T-H motif" evidence="2">
    <location>
        <begin position="37"/>
        <end position="56"/>
    </location>
</feature>
<dbReference type="Gene3D" id="1.10.10.60">
    <property type="entry name" value="Homeodomain-like"/>
    <property type="match status" value="1"/>
</dbReference>
<sequence>MTEDESISRADRRRRTENAILAAARRQFGELGYERTSIRAVAAEAGIDPALVMQLFGTKERLFSLAAASGVDLESLTGAAAADLAEAAAAHLFTDFEDPERRGGASALLRSCLTHPAAGAVLRDQVMGPTQAAVAATIGGNDSELRAAVLNACTLGVTIARYLLQDPVLAGADRADIERILQPALRTIVDSEQR</sequence>
<proteinExistence type="predicted"/>
<evidence type="ECO:0000259" key="3">
    <source>
        <dbReference type="PROSITE" id="PS50977"/>
    </source>
</evidence>